<evidence type="ECO:0000313" key="14">
    <source>
        <dbReference type="WBParaSite" id="PTRK_0001609800.1"/>
    </source>
</evidence>
<proteinExistence type="inferred from homology"/>
<evidence type="ECO:0000256" key="1">
    <source>
        <dbReference type="ARBA" id="ARBA00004193"/>
    </source>
</evidence>
<feature type="compositionally biased region" description="Polar residues" evidence="11">
    <location>
        <begin position="345"/>
        <end position="364"/>
    </location>
</feature>
<keyword evidence="13" id="KW-1185">Reference proteome</keyword>
<feature type="domain" description="WH2" evidence="12">
    <location>
        <begin position="581"/>
        <end position="598"/>
    </location>
</feature>
<evidence type="ECO:0000256" key="6">
    <source>
        <dbReference type="ARBA" id="ARBA00022960"/>
    </source>
</evidence>
<dbReference type="Pfam" id="PF02205">
    <property type="entry name" value="WH2"/>
    <property type="match status" value="2"/>
</dbReference>
<dbReference type="GO" id="GO:0003779">
    <property type="term" value="F:actin binding"/>
    <property type="evidence" value="ECO:0007669"/>
    <property type="project" value="InterPro"/>
</dbReference>
<dbReference type="AlphaFoldDB" id="A0A0N5A389"/>
<dbReference type="Proteomes" id="UP000038045">
    <property type="component" value="Unplaced"/>
</dbReference>
<dbReference type="InterPro" id="IPR039056">
    <property type="entry name" value="SPEC"/>
</dbReference>
<keyword evidence="6" id="KW-0133">Cell shape</keyword>
<dbReference type="Gene3D" id="3.90.810.10">
    <property type="entry name" value="CRIB domain"/>
    <property type="match status" value="2"/>
</dbReference>
<keyword evidence="4" id="KW-1003">Cell membrane</keyword>
<feature type="compositionally biased region" description="Acidic residues" evidence="11">
    <location>
        <begin position="638"/>
        <end position="652"/>
    </location>
</feature>
<dbReference type="PANTHER" id="PTHR13502">
    <property type="entry name" value="CDC42 SMALL EFFECTOR PROTEIN HOMOLOG"/>
    <property type="match status" value="1"/>
</dbReference>
<feature type="region of interest" description="Disordered" evidence="11">
    <location>
        <begin position="340"/>
        <end position="364"/>
    </location>
</feature>
<dbReference type="GO" id="GO:0008360">
    <property type="term" value="P:regulation of cell shape"/>
    <property type="evidence" value="ECO:0007669"/>
    <property type="project" value="UniProtKB-KW"/>
</dbReference>
<dbReference type="PROSITE" id="PS51082">
    <property type="entry name" value="WH2"/>
    <property type="match status" value="2"/>
</dbReference>
<evidence type="ECO:0000256" key="4">
    <source>
        <dbReference type="ARBA" id="ARBA00022475"/>
    </source>
</evidence>
<dbReference type="InterPro" id="IPR036936">
    <property type="entry name" value="CRIB_dom_sf"/>
</dbReference>
<evidence type="ECO:0000256" key="5">
    <source>
        <dbReference type="ARBA" id="ARBA00022490"/>
    </source>
</evidence>
<dbReference type="WBParaSite" id="PTRK_0001609800.1">
    <property type="protein sequence ID" value="PTRK_0001609800.1"/>
    <property type="gene ID" value="PTRK_0001609800"/>
</dbReference>
<dbReference type="InterPro" id="IPR003124">
    <property type="entry name" value="WH2_dom"/>
</dbReference>
<keyword evidence="10" id="KW-0449">Lipoprotein</keyword>
<dbReference type="GO" id="GO:0005856">
    <property type="term" value="C:cytoskeleton"/>
    <property type="evidence" value="ECO:0007669"/>
    <property type="project" value="UniProtKB-SubCell"/>
</dbReference>
<feature type="compositionally biased region" description="Pro residues" evidence="11">
    <location>
        <begin position="471"/>
        <end position="491"/>
    </location>
</feature>
<dbReference type="PANTHER" id="PTHR13502:SF9">
    <property type="entry name" value="CRIB DOMAIN-CONTAINING PROTEIN"/>
    <property type="match status" value="1"/>
</dbReference>
<evidence type="ECO:0000256" key="10">
    <source>
        <dbReference type="ARBA" id="ARBA00023288"/>
    </source>
</evidence>
<evidence type="ECO:0000256" key="7">
    <source>
        <dbReference type="ARBA" id="ARBA00023136"/>
    </source>
</evidence>
<evidence type="ECO:0000256" key="2">
    <source>
        <dbReference type="ARBA" id="ARBA00004245"/>
    </source>
</evidence>
<evidence type="ECO:0000313" key="13">
    <source>
        <dbReference type="Proteomes" id="UP000038045"/>
    </source>
</evidence>
<evidence type="ECO:0000256" key="11">
    <source>
        <dbReference type="SAM" id="MobiDB-lite"/>
    </source>
</evidence>
<feature type="compositionally biased region" description="Polar residues" evidence="11">
    <location>
        <begin position="534"/>
        <end position="553"/>
    </location>
</feature>
<feature type="compositionally biased region" description="Polar residues" evidence="11">
    <location>
        <begin position="601"/>
        <end position="614"/>
    </location>
</feature>
<feature type="compositionally biased region" description="Low complexity" evidence="11">
    <location>
        <begin position="492"/>
        <end position="518"/>
    </location>
</feature>
<evidence type="ECO:0000256" key="9">
    <source>
        <dbReference type="ARBA" id="ARBA00023212"/>
    </source>
</evidence>
<feature type="domain" description="WH2" evidence="12">
    <location>
        <begin position="554"/>
        <end position="571"/>
    </location>
</feature>
<feature type="region of interest" description="Disordered" evidence="11">
    <location>
        <begin position="228"/>
        <end position="250"/>
    </location>
</feature>
<feature type="region of interest" description="Disordered" evidence="11">
    <location>
        <begin position="588"/>
        <end position="652"/>
    </location>
</feature>
<dbReference type="SMART" id="SM00285">
    <property type="entry name" value="PBD"/>
    <property type="match status" value="1"/>
</dbReference>
<dbReference type="GO" id="GO:0005886">
    <property type="term" value="C:plasma membrane"/>
    <property type="evidence" value="ECO:0007669"/>
    <property type="project" value="UniProtKB-SubCell"/>
</dbReference>
<feature type="compositionally biased region" description="Pro residues" evidence="11">
    <location>
        <begin position="519"/>
        <end position="530"/>
    </location>
</feature>
<keyword evidence="9" id="KW-0206">Cytoskeleton</keyword>
<dbReference type="InterPro" id="IPR000095">
    <property type="entry name" value="CRIB_dom"/>
</dbReference>
<comment type="similarity">
    <text evidence="3">Belongs to the CDC42SE/SPEC family.</text>
</comment>
<dbReference type="GO" id="GO:0031267">
    <property type="term" value="F:small GTPase binding"/>
    <property type="evidence" value="ECO:0007669"/>
    <property type="project" value="InterPro"/>
</dbReference>
<organism evidence="13 14">
    <name type="scientific">Parastrongyloides trichosuri</name>
    <name type="common">Possum-specific nematode worm</name>
    <dbReference type="NCBI Taxonomy" id="131310"/>
    <lineage>
        <taxon>Eukaryota</taxon>
        <taxon>Metazoa</taxon>
        <taxon>Ecdysozoa</taxon>
        <taxon>Nematoda</taxon>
        <taxon>Chromadorea</taxon>
        <taxon>Rhabditida</taxon>
        <taxon>Tylenchina</taxon>
        <taxon>Panagrolaimomorpha</taxon>
        <taxon>Strongyloidoidea</taxon>
        <taxon>Strongyloididae</taxon>
        <taxon>Parastrongyloides</taxon>
    </lineage>
</organism>
<feature type="compositionally biased region" description="Polar residues" evidence="11">
    <location>
        <begin position="436"/>
        <end position="448"/>
    </location>
</feature>
<name>A0A0N5A389_PARTI</name>
<reference evidence="14" key="1">
    <citation type="submission" date="2017-02" db="UniProtKB">
        <authorList>
            <consortium name="WormBaseParasite"/>
        </authorList>
    </citation>
    <scope>IDENTIFICATION</scope>
</reference>
<accession>A0A0N5A389</accession>
<dbReference type="SMART" id="SM00246">
    <property type="entry name" value="WH2"/>
    <property type="match status" value="2"/>
</dbReference>
<dbReference type="GO" id="GO:0035023">
    <property type="term" value="P:regulation of Rho protein signal transduction"/>
    <property type="evidence" value="ECO:0007669"/>
    <property type="project" value="InterPro"/>
</dbReference>
<keyword evidence="5" id="KW-0963">Cytoplasm</keyword>
<dbReference type="Pfam" id="PF00786">
    <property type="entry name" value="PBD"/>
    <property type="match status" value="1"/>
</dbReference>
<feature type="compositionally biased region" description="Low complexity" evidence="11">
    <location>
        <begin position="456"/>
        <end position="470"/>
    </location>
</feature>
<comment type="subcellular location">
    <subcellularLocation>
        <location evidence="1">Cell membrane</location>
        <topology evidence="1">Lipid-anchor</topology>
    </subcellularLocation>
    <subcellularLocation>
        <location evidence="2">Cytoplasm</location>
        <location evidence="2">Cytoskeleton</location>
    </subcellularLocation>
</comment>
<sequence>MNSFRNYPHTISQHQWSDYNKNKYFNLSHRYGRAPLPRIENEFILSDNYLPQKKLLNKNYSNNAISMPYPKITSNTSLRRVASEKISQMPMIRPQTRIYFPTSSKNIRFHYHDNKSNINHRNIIPWQYKGVGCHSPTKNMPATPTIKNLNKCEKDSISKLCMIQPLVNKLMKQAYSFSNKKNSTNSASKTAKIQQQQSIQQQNYSQPTVITQTTGVSAMGAVPFFSPTQKNQPLFGNGKNDKKSKKKDKGRKICKEDISFPSNFQCIAHIGFDQHSGFQHTVSDSNAIDDSVKDVIKAAGFNPDNMKEDEIKFAQDFVSQYDKIDTSRYKSTNVDPFNAWGDMPSSGQRYQSSQNSYQDSTSNVSGAYKKNVAPLPIQQIKNETQTNYYDPSKNVYNGGSSQYSMTSNKYYNDYNNGYNQRINAAPPPPIRKDFGYQSNNFNEQNNKSYKNETSDVAPVRAAPSAPRRPTNMPPPPPPPMKSNRPPPPPPILQSINPISIPIKQNAAPSAPPISSGSAVPPPPPPPPPPGLGKNNMTSLTSNEIQSSKPSNGNDRGDLLAEIQAGKNLKKVDISDSRNANKRDDLLAQIQKGTNLRHVETDSSNPNRKSSSNVTEMEGIAGALARALEERRKNMLVSDSEDSDADNDEWDSD</sequence>
<dbReference type="STRING" id="131310.A0A0N5A389"/>
<feature type="region of interest" description="Disordered" evidence="11">
    <location>
        <begin position="418"/>
        <end position="560"/>
    </location>
</feature>
<keyword evidence="8" id="KW-0564">Palmitate</keyword>
<evidence type="ECO:0000256" key="3">
    <source>
        <dbReference type="ARBA" id="ARBA00005720"/>
    </source>
</evidence>
<keyword evidence="7" id="KW-0472">Membrane</keyword>
<protein>
    <submittedName>
        <fullName evidence="14">WH2 domain-containing protein</fullName>
    </submittedName>
</protein>
<evidence type="ECO:0000259" key="12">
    <source>
        <dbReference type="PROSITE" id="PS51082"/>
    </source>
</evidence>
<evidence type="ECO:0000256" key="8">
    <source>
        <dbReference type="ARBA" id="ARBA00023139"/>
    </source>
</evidence>